<keyword evidence="5" id="KW-0677">Repeat</keyword>
<evidence type="ECO:0000256" key="11">
    <source>
        <dbReference type="ARBA" id="ARBA00063456"/>
    </source>
</evidence>
<dbReference type="Gene3D" id="3.30.479.20">
    <property type="entry name" value="Elongation factor Ts, dimerisation domain"/>
    <property type="match status" value="2"/>
</dbReference>
<feature type="compositionally biased region" description="Basic and acidic residues" evidence="16">
    <location>
        <begin position="481"/>
        <end position="490"/>
    </location>
</feature>
<dbReference type="InterPro" id="IPR012340">
    <property type="entry name" value="NA-bd_OB-fold"/>
</dbReference>
<keyword evidence="19" id="KW-1185">Reference proteome</keyword>
<evidence type="ECO:0000313" key="18">
    <source>
        <dbReference type="EMBL" id="CDY35248.1"/>
    </source>
</evidence>
<dbReference type="PROSITE" id="PS01126">
    <property type="entry name" value="EF_TS_1"/>
    <property type="match status" value="2"/>
</dbReference>
<dbReference type="AlphaFoldDB" id="A0A078HEL5"/>
<dbReference type="Gene3D" id="1.10.286.20">
    <property type="match status" value="2"/>
</dbReference>
<keyword evidence="14" id="KW-0496">Mitochondrion</keyword>
<evidence type="ECO:0000256" key="15">
    <source>
        <dbReference type="RuleBase" id="RU000642"/>
    </source>
</evidence>
<dbReference type="SUPFAM" id="SSF54713">
    <property type="entry name" value="Elongation factor Ts (EF-Ts), dimerisation domain"/>
    <property type="match status" value="2"/>
</dbReference>
<evidence type="ECO:0000256" key="10">
    <source>
        <dbReference type="ARBA" id="ARBA00056139"/>
    </source>
</evidence>
<keyword evidence="3" id="KW-0150">Chloroplast</keyword>
<dbReference type="GO" id="GO:0009507">
    <property type="term" value="C:chloroplast"/>
    <property type="evidence" value="ECO:0007669"/>
    <property type="project" value="UniProtKB-SubCell"/>
</dbReference>
<dbReference type="Gene3D" id="2.40.50.140">
    <property type="entry name" value="Nucleic acid-binding proteins"/>
    <property type="match status" value="2"/>
</dbReference>
<keyword evidence="6 14" id="KW-0251">Elongation factor</keyword>
<dbReference type="FunFam" id="2.40.50.140:FF:000051">
    <property type="entry name" value="RNA-binding transcriptional accessory protein"/>
    <property type="match status" value="1"/>
</dbReference>
<dbReference type="FunFam" id="2.40.50.140:FF:000250">
    <property type="entry name" value="Elongation factor Ts, mitochondrial"/>
    <property type="match status" value="1"/>
</dbReference>
<dbReference type="GO" id="GO:0003746">
    <property type="term" value="F:translation elongation factor activity"/>
    <property type="evidence" value="ECO:0000318"/>
    <property type="project" value="GO_Central"/>
</dbReference>
<evidence type="ECO:0000256" key="5">
    <source>
        <dbReference type="ARBA" id="ARBA00022737"/>
    </source>
</evidence>
<evidence type="ECO:0000256" key="7">
    <source>
        <dbReference type="ARBA" id="ARBA00022917"/>
    </source>
</evidence>
<evidence type="ECO:0000256" key="1">
    <source>
        <dbReference type="ARBA" id="ARBA00004229"/>
    </source>
</evidence>
<dbReference type="Gramene" id="CDY35248">
    <property type="protein sequence ID" value="CDY35248"/>
    <property type="gene ID" value="GSBRNA2T00058165001"/>
</dbReference>
<comment type="function">
    <text evidence="10">Binds to psbD and psbA 5'-untranslated regions (UTRs) in vitro.</text>
</comment>
<dbReference type="PANTHER" id="PTHR11741:SF10">
    <property type="entry name" value="POLYPROTEIN OF EF-TS, CHLOROPLASTIC"/>
    <property type="match status" value="1"/>
</dbReference>
<dbReference type="InterPro" id="IPR001816">
    <property type="entry name" value="Transl_elong_EFTs/EF1B"/>
</dbReference>
<dbReference type="SMART" id="SM00316">
    <property type="entry name" value="S1"/>
    <property type="match status" value="2"/>
</dbReference>
<dbReference type="NCBIfam" id="TIGR00116">
    <property type="entry name" value="tsf"/>
    <property type="match status" value="3"/>
</dbReference>
<dbReference type="PROSITE" id="PS50126">
    <property type="entry name" value="S1"/>
    <property type="match status" value="2"/>
</dbReference>
<comment type="function">
    <text evidence="9 14 15">Associates with the EF-Tu.GDP complex and induces the exchange of GDP to GTP. It remains bound to the aminoacyl-tRNA.EF-Tu.GTP complex up to the GTP hydrolysis stage on the ribosome.</text>
</comment>
<dbReference type="Pfam" id="PF00889">
    <property type="entry name" value="EF_TS"/>
    <property type="match status" value="2"/>
</dbReference>
<proteinExistence type="inferred from homology"/>
<feature type="region of interest" description="Disordered" evidence="16">
    <location>
        <begin position="202"/>
        <end position="244"/>
    </location>
</feature>
<keyword evidence="7 14" id="KW-0648">Protein biosynthesis</keyword>
<dbReference type="Pfam" id="PF00575">
    <property type="entry name" value="S1"/>
    <property type="match status" value="2"/>
</dbReference>
<dbReference type="HAMAP" id="MF_00050">
    <property type="entry name" value="EF_Ts"/>
    <property type="match status" value="2"/>
</dbReference>
<feature type="region of interest" description="Disordered" evidence="16">
    <location>
        <begin position="360"/>
        <end position="508"/>
    </location>
</feature>
<dbReference type="GO" id="GO:0070125">
    <property type="term" value="P:mitochondrial translational elongation"/>
    <property type="evidence" value="ECO:0000318"/>
    <property type="project" value="GO_Central"/>
</dbReference>
<dbReference type="PaxDb" id="3708-A0A078HEL5"/>
<dbReference type="InterPro" id="IPR014039">
    <property type="entry name" value="Transl_elong_EFTs/EF1B_dimer"/>
</dbReference>
<dbReference type="InterPro" id="IPR003029">
    <property type="entry name" value="S1_domain"/>
</dbReference>
<organism evidence="18 19">
    <name type="scientific">Brassica napus</name>
    <name type="common">Rape</name>
    <dbReference type="NCBI Taxonomy" id="3708"/>
    <lineage>
        <taxon>Eukaryota</taxon>
        <taxon>Viridiplantae</taxon>
        <taxon>Streptophyta</taxon>
        <taxon>Embryophyta</taxon>
        <taxon>Tracheophyta</taxon>
        <taxon>Spermatophyta</taxon>
        <taxon>Magnoliopsida</taxon>
        <taxon>eudicotyledons</taxon>
        <taxon>Gunneridae</taxon>
        <taxon>Pentapetalae</taxon>
        <taxon>rosids</taxon>
        <taxon>malvids</taxon>
        <taxon>Brassicales</taxon>
        <taxon>Brassicaceae</taxon>
        <taxon>Brassiceae</taxon>
        <taxon>Brassica</taxon>
    </lineage>
</organism>
<dbReference type="PANTHER" id="PTHR11741">
    <property type="entry name" value="ELONGATION FACTOR TS"/>
    <property type="match status" value="1"/>
</dbReference>
<feature type="region of interest" description="Disordered" evidence="16">
    <location>
        <begin position="727"/>
        <end position="756"/>
    </location>
</feature>
<dbReference type="GO" id="GO:0003729">
    <property type="term" value="F:mRNA binding"/>
    <property type="evidence" value="ECO:0007669"/>
    <property type="project" value="UniProtKB-ARBA"/>
</dbReference>
<dbReference type="InterPro" id="IPR009060">
    <property type="entry name" value="UBA-like_sf"/>
</dbReference>
<sequence>MATVTPSSISKPWLVPGAAFTVKKNDCSIKCCFSRKAGKQIPPSTQRLVLPLSTSLKLFPTHGRHFVLHPHRTRATTETDVVAAAVEGQDSPPVAETDANDKSEEAAPAAPTQSRGTARPGRKSEMPAVKNEELVAGATFTGKVRAIQPFGAFIDFGAFTDGLVHVSQLSDTFVKDVASVVSVGQEVKVRLVEADIESKRISLTMRSNDDPPKRQSGGGGGGGDSKPRPGGKRGGQKKEDGFSSKYVKGQMLDGTVKNVTRSGAFITIGEGEEGFLPTNEEADDGIGSMMMGGGSSLQAGQEVKVRVLRIARGRVTLTMKEEDDGKFDETLSQGVVHTATNPFVLAFRKNEEIAAFLDKREEEAEKPVEPVKESEEAITSEKVDESLSVSSEETSEEVISSETPKVEEEEVIETKAEEETEEQTETLAAAAEVEEVEKVEETPDIPPVPETKSEEEVSENSIPQSSATDEVSSPEAVVSEDVEKKEEKVSEVPVAEAETPAAVVTEASSEETGIKAGISPALVKQLREETGAGMMDCKNALLESEGDMVKAQEYLRKKGLASADKKASRATAEGRIGSYIHDSRIGVLLEVNCETDFVSRGDIFKELVDDLAMQVAACPQVEYLVPEDVSEEIVKKEKEIEMQKEDLLSKPEQIREKIVEGRIKKRVDALALLEQPYIKDDKVIVKDLVKQRIATIGENIKVKRFIRYTLGEGLEKKSQDFAAEVAAQTAAKPKAEPEKEQPKAEELPKEAVPSPPTAVVSAGLVKQLREETGAGMMDCKKALAETGGDLEKAQEYLRKKGLSTADKKSSRLAAEGRIGSYIHDARIGVLIEVNCETDFVGRSEKFKELVDDLAMQAVANPQVQYVSIEDIPEEIKQKEKEIEMQREDLESKPENIKEKIVEGRISKRLGEMALLEQPFIKDDSVLVKDLVKQTVATLGENIKVRRFVKFTLGEDN</sequence>
<evidence type="ECO:0000256" key="13">
    <source>
        <dbReference type="ARBA" id="ARBA00065880"/>
    </source>
</evidence>
<evidence type="ECO:0000256" key="8">
    <source>
        <dbReference type="ARBA" id="ARBA00022946"/>
    </source>
</evidence>
<evidence type="ECO:0000256" key="9">
    <source>
        <dbReference type="ARBA" id="ARBA00025453"/>
    </source>
</evidence>
<evidence type="ECO:0000256" key="6">
    <source>
        <dbReference type="ARBA" id="ARBA00022768"/>
    </source>
</evidence>
<dbReference type="SUPFAM" id="SSF50249">
    <property type="entry name" value="Nucleic acid-binding proteins"/>
    <property type="match status" value="2"/>
</dbReference>
<feature type="compositionally biased region" description="Polar residues" evidence="16">
    <location>
        <begin position="459"/>
        <end position="471"/>
    </location>
</feature>
<evidence type="ECO:0000256" key="4">
    <source>
        <dbReference type="ARBA" id="ARBA00022640"/>
    </source>
</evidence>
<reference evidence="18 19" key="1">
    <citation type="journal article" date="2014" name="Science">
        <title>Plant genetics. Early allopolyploid evolution in the post-Neolithic Brassica napus oilseed genome.</title>
        <authorList>
            <person name="Chalhoub B."/>
            <person name="Denoeud F."/>
            <person name="Liu S."/>
            <person name="Parkin I.A."/>
            <person name="Tang H."/>
            <person name="Wang X."/>
            <person name="Chiquet J."/>
            <person name="Belcram H."/>
            <person name="Tong C."/>
            <person name="Samans B."/>
            <person name="Correa M."/>
            <person name="Da Silva C."/>
            <person name="Just J."/>
            <person name="Falentin C."/>
            <person name="Koh C.S."/>
            <person name="Le Clainche I."/>
            <person name="Bernard M."/>
            <person name="Bento P."/>
            <person name="Noel B."/>
            <person name="Labadie K."/>
            <person name="Alberti A."/>
            <person name="Charles M."/>
            <person name="Arnaud D."/>
            <person name="Guo H."/>
            <person name="Daviaud C."/>
            <person name="Alamery S."/>
            <person name="Jabbari K."/>
            <person name="Zhao M."/>
            <person name="Edger P.P."/>
            <person name="Chelaifa H."/>
            <person name="Tack D."/>
            <person name="Lassalle G."/>
            <person name="Mestiri I."/>
            <person name="Schnel N."/>
            <person name="Le Paslier M.C."/>
            <person name="Fan G."/>
            <person name="Renault V."/>
            <person name="Bayer P.E."/>
            <person name="Golicz A.A."/>
            <person name="Manoli S."/>
            <person name="Lee T.H."/>
            <person name="Thi V.H."/>
            <person name="Chalabi S."/>
            <person name="Hu Q."/>
            <person name="Fan C."/>
            <person name="Tollenaere R."/>
            <person name="Lu Y."/>
            <person name="Battail C."/>
            <person name="Shen J."/>
            <person name="Sidebottom C.H."/>
            <person name="Wang X."/>
            <person name="Canaguier A."/>
            <person name="Chauveau A."/>
            <person name="Berard A."/>
            <person name="Deniot G."/>
            <person name="Guan M."/>
            <person name="Liu Z."/>
            <person name="Sun F."/>
            <person name="Lim Y.P."/>
            <person name="Lyons E."/>
            <person name="Town C.D."/>
            <person name="Bancroft I."/>
            <person name="Wang X."/>
            <person name="Meng J."/>
            <person name="Ma J."/>
            <person name="Pires J.C."/>
            <person name="King G.J."/>
            <person name="Brunel D."/>
            <person name="Delourme R."/>
            <person name="Renard M."/>
            <person name="Aury J.M."/>
            <person name="Adams K.L."/>
            <person name="Batley J."/>
            <person name="Snowdon R.J."/>
            <person name="Tost J."/>
            <person name="Edwards D."/>
            <person name="Zhou Y."/>
            <person name="Hua W."/>
            <person name="Sharpe A.G."/>
            <person name="Paterson A.H."/>
            <person name="Guan C."/>
            <person name="Wincker P."/>
        </authorList>
    </citation>
    <scope>NUCLEOTIDE SEQUENCE [LARGE SCALE GENOMIC DNA]</scope>
    <source>
        <strain evidence="19">cv. Darmor-bzh</strain>
    </source>
</reference>
<feature type="region of interest" description="Disordered" evidence="16">
    <location>
        <begin position="86"/>
        <end position="129"/>
    </location>
</feature>
<name>A0A078HEL5_BRANA</name>
<dbReference type="Proteomes" id="UP000028999">
    <property type="component" value="Unassembled WGS sequence"/>
</dbReference>
<keyword evidence="8" id="KW-0809">Transit peptide</keyword>
<comment type="subcellular location">
    <subcellularLocation>
        <location evidence="14">Mitochondrion</location>
    </subcellularLocation>
    <subcellularLocation>
        <location evidence="1">Plastid</location>
        <location evidence="1">Chloroplast</location>
    </subcellularLocation>
</comment>
<gene>
    <name evidence="18" type="primary">BnaA01g07830D</name>
    <name evidence="14" type="synonym">EFTS</name>
    <name evidence="18" type="ORF">GSBRNA2T00058165001</name>
</gene>
<comment type="subunit">
    <text evidence="13">Component of the chloroplast ribosome 30S and 70S subunits, as well as polysomes.</text>
</comment>
<feature type="compositionally biased region" description="Basic and acidic residues" evidence="16">
    <location>
        <begin position="360"/>
        <end position="385"/>
    </location>
</feature>
<dbReference type="FunFam" id="1.10.8.10:FF:000001">
    <property type="entry name" value="Elongation factor Ts"/>
    <property type="match status" value="2"/>
</dbReference>
<evidence type="ECO:0000256" key="3">
    <source>
        <dbReference type="ARBA" id="ARBA00022528"/>
    </source>
</evidence>
<feature type="domain" description="S1 motif" evidence="17">
    <location>
        <begin position="137"/>
        <end position="206"/>
    </location>
</feature>
<evidence type="ECO:0000256" key="16">
    <source>
        <dbReference type="SAM" id="MobiDB-lite"/>
    </source>
</evidence>
<dbReference type="GO" id="GO:0005739">
    <property type="term" value="C:mitochondrion"/>
    <property type="evidence" value="ECO:0007669"/>
    <property type="project" value="UniProtKB-SubCell"/>
</dbReference>
<feature type="compositionally biased region" description="Basic and acidic residues" evidence="16">
    <location>
        <begin position="733"/>
        <end position="749"/>
    </location>
</feature>
<dbReference type="SUPFAM" id="SSF46934">
    <property type="entry name" value="UBA-like"/>
    <property type="match status" value="2"/>
</dbReference>
<feature type="compositionally biased region" description="Low complexity" evidence="16">
    <location>
        <begin position="386"/>
        <end position="403"/>
    </location>
</feature>
<accession>A0A078HEL5</accession>
<dbReference type="PROSITE" id="PS01127">
    <property type="entry name" value="EF_TS_2"/>
    <property type="match status" value="1"/>
</dbReference>
<comment type="subunit">
    <text evidence="12">Component of the chloroplast ribosome 70S subunit, and at low levels, present in polysomes.</text>
</comment>
<comment type="subunit">
    <text evidence="11">Associates transiently with chloroplast polysomes.</text>
</comment>
<dbReference type="Gene3D" id="1.10.8.10">
    <property type="entry name" value="DNA helicase RuvA subunit, C-terminal domain"/>
    <property type="match status" value="2"/>
</dbReference>
<dbReference type="CDD" id="cd14275">
    <property type="entry name" value="UBA_EF-Ts"/>
    <property type="match status" value="2"/>
</dbReference>
<keyword evidence="4" id="KW-0934">Plastid</keyword>
<feature type="compositionally biased region" description="Low complexity" evidence="16">
    <location>
        <begin position="491"/>
        <end position="507"/>
    </location>
</feature>
<evidence type="ECO:0000256" key="2">
    <source>
        <dbReference type="ARBA" id="ARBA00005532"/>
    </source>
</evidence>
<evidence type="ECO:0000259" key="17">
    <source>
        <dbReference type="PROSITE" id="PS50126"/>
    </source>
</evidence>
<evidence type="ECO:0000256" key="14">
    <source>
        <dbReference type="HAMAP-Rule" id="MF_03135"/>
    </source>
</evidence>
<dbReference type="InterPro" id="IPR036402">
    <property type="entry name" value="EF-Ts_dimer_sf"/>
</dbReference>
<evidence type="ECO:0000256" key="12">
    <source>
        <dbReference type="ARBA" id="ARBA00065253"/>
    </source>
</evidence>
<comment type="similarity">
    <text evidence="2 14 15">Belongs to the EF-Ts family.</text>
</comment>
<feature type="domain" description="S1 motif" evidence="17">
    <location>
        <begin position="249"/>
        <end position="320"/>
    </location>
</feature>
<dbReference type="STRING" id="3708.A0A078HEL5"/>
<protein>
    <recommendedName>
        <fullName evidence="14">Elongation factor Ts, mitochondrial</fullName>
        <shortName evidence="14">EF-Ts</shortName>
        <shortName evidence="14">EF-TsMt</shortName>
    </recommendedName>
</protein>
<dbReference type="EMBL" id="LK032348">
    <property type="protein sequence ID" value="CDY35248.1"/>
    <property type="molecule type" value="Genomic_DNA"/>
</dbReference>
<dbReference type="InterPro" id="IPR018101">
    <property type="entry name" value="Transl_elong_Ts_CS"/>
</dbReference>
<dbReference type="OMA" id="HREFICK"/>
<dbReference type="FunFam" id="1.10.286.20:FF:000001">
    <property type="entry name" value="Elongation factor Ts"/>
    <property type="match status" value="2"/>
</dbReference>
<evidence type="ECO:0000313" key="19">
    <source>
        <dbReference type="Proteomes" id="UP000028999"/>
    </source>
</evidence>